<dbReference type="InterPro" id="IPR001466">
    <property type="entry name" value="Beta-lactam-related"/>
</dbReference>
<sequence length="400" mass="42818">MLRRLLSGLTALAVTTGLLTVAAPAGAAPPVDDTRARLQALLDAEVAAGMPGVVAEVRDGRRTHRLASGLADPLAGRPAKPDMRHRAGSITKTFVATVVLQLAAERRLRLDAPAGRYLRDVPPGVTVRMLLNHTSGIGNYTDALLATPEAIIDNADTEFRPRQLARIGLGLPATGAPGERYSYSNTNYVLLGLIVERLTGRPFEAEVARRILRPLGLRDTYVQGAEERLRGPHMGAYAPYEGGLYDFSAYNGTWAWAAGALISTPSDLNRFYRALLGGRLLPSAQLAEMRRTVVQDPAYPDAGGYGLGLYFVQLPCGRVWGHDGGTIGHAMISWHREDGTRQLTLSENMRFYSLPGEAHPIDEARAAFLITALCGDAPAAATRSAGGPLPGPVTPDVARF</sequence>
<feature type="chain" id="PRO_5035201785" evidence="1">
    <location>
        <begin position="28"/>
        <end position="400"/>
    </location>
</feature>
<evidence type="ECO:0000313" key="3">
    <source>
        <dbReference type="EMBL" id="GIJ05115.1"/>
    </source>
</evidence>
<keyword evidence="4" id="KW-1185">Reference proteome</keyword>
<evidence type="ECO:0000256" key="1">
    <source>
        <dbReference type="SAM" id="SignalP"/>
    </source>
</evidence>
<protein>
    <submittedName>
        <fullName evidence="3">Serine hydrolase</fullName>
    </submittedName>
</protein>
<organism evidence="3 4">
    <name type="scientific">Spirilliplanes yamanashiensis</name>
    <dbReference type="NCBI Taxonomy" id="42233"/>
    <lineage>
        <taxon>Bacteria</taxon>
        <taxon>Bacillati</taxon>
        <taxon>Actinomycetota</taxon>
        <taxon>Actinomycetes</taxon>
        <taxon>Micromonosporales</taxon>
        <taxon>Micromonosporaceae</taxon>
        <taxon>Spirilliplanes</taxon>
    </lineage>
</organism>
<dbReference type="Gene3D" id="3.40.710.10">
    <property type="entry name" value="DD-peptidase/beta-lactamase superfamily"/>
    <property type="match status" value="1"/>
</dbReference>
<dbReference type="GO" id="GO:0016787">
    <property type="term" value="F:hydrolase activity"/>
    <property type="evidence" value="ECO:0007669"/>
    <property type="project" value="UniProtKB-KW"/>
</dbReference>
<feature type="domain" description="Beta-lactamase-related" evidence="2">
    <location>
        <begin position="39"/>
        <end position="328"/>
    </location>
</feature>
<dbReference type="PANTHER" id="PTHR46825:SF7">
    <property type="entry name" value="D-ALANYL-D-ALANINE CARBOXYPEPTIDASE"/>
    <property type="match status" value="1"/>
</dbReference>
<dbReference type="RefSeq" id="WP_203940327.1">
    <property type="nucleotide sequence ID" value="NZ_BAAAGJ010000011.1"/>
</dbReference>
<dbReference type="SUPFAM" id="SSF56601">
    <property type="entry name" value="beta-lactamase/transpeptidase-like"/>
    <property type="match status" value="1"/>
</dbReference>
<feature type="signal peptide" evidence="1">
    <location>
        <begin position="1"/>
        <end position="27"/>
    </location>
</feature>
<dbReference type="Proteomes" id="UP000652013">
    <property type="component" value="Unassembled WGS sequence"/>
</dbReference>
<dbReference type="Pfam" id="PF00144">
    <property type="entry name" value="Beta-lactamase"/>
    <property type="match status" value="1"/>
</dbReference>
<comment type="caution">
    <text evidence="3">The sequence shown here is derived from an EMBL/GenBank/DDBJ whole genome shotgun (WGS) entry which is preliminary data.</text>
</comment>
<dbReference type="InterPro" id="IPR012338">
    <property type="entry name" value="Beta-lactam/transpept-like"/>
</dbReference>
<gene>
    <name evidence="3" type="ORF">Sya03_44670</name>
</gene>
<keyword evidence="3" id="KW-0378">Hydrolase</keyword>
<evidence type="ECO:0000259" key="2">
    <source>
        <dbReference type="Pfam" id="PF00144"/>
    </source>
</evidence>
<dbReference type="EMBL" id="BOOY01000031">
    <property type="protein sequence ID" value="GIJ05115.1"/>
    <property type="molecule type" value="Genomic_DNA"/>
</dbReference>
<dbReference type="PANTHER" id="PTHR46825">
    <property type="entry name" value="D-ALANYL-D-ALANINE-CARBOXYPEPTIDASE/ENDOPEPTIDASE AMPH"/>
    <property type="match status" value="1"/>
</dbReference>
<dbReference type="InterPro" id="IPR050491">
    <property type="entry name" value="AmpC-like"/>
</dbReference>
<accession>A0A8J4DLI3</accession>
<reference evidence="3" key="1">
    <citation type="submission" date="2021-01" db="EMBL/GenBank/DDBJ databases">
        <title>Whole genome shotgun sequence of Spirilliplanes yamanashiensis NBRC 15828.</title>
        <authorList>
            <person name="Komaki H."/>
            <person name="Tamura T."/>
        </authorList>
    </citation>
    <scope>NUCLEOTIDE SEQUENCE</scope>
    <source>
        <strain evidence="3">NBRC 15828</strain>
    </source>
</reference>
<name>A0A8J4DLI3_9ACTN</name>
<keyword evidence="1" id="KW-0732">Signal</keyword>
<proteinExistence type="predicted"/>
<dbReference type="AlphaFoldDB" id="A0A8J4DLI3"/>
<evidence type="ECO:0000313" key="4">
    <source>
        <dbReference type="Proteomes" id="UP000652013"/>
    </source>
</evidence>